<dbReference type="Pfam" id="PF00089">
    <property type="entry name" value="Trypsin"/>
    <property type="match status" value="1"/>
</dbReference>
<evidence type="ECO:0000259" key="6">
    <source>
        <dbReference type="Pfam" id="PF00089"/>
    </source>
</evidence>
<organism evidence="7">
    <name type="scientific">Timema poppense</name>
    <name type="common">Walking stick</name>
    <dbReference type="NCBI Taxonomy" id="170557"/>
    <lineage>
        <taxon>Eukaryota</taxon>
        <taxon>Metazoa</taxon>
        <taxon>Ecdysozoa</taxon>
        <taxon>Arthropoda</taxon>
        <taxon>Hexapoda</taxon>
        <taxon>Insecta</taxon>
        <taxon>Pterygota</taxon>
        <taxon>Neoptera</taxon>
        <taxon>Polyneoptera</taxon>
        <taxon>Phasmatodea</taxon>
        <taxon>Timematodea</taxon>
        <taxon>Timematoidea</taxon>
        <taxon>Timematidae</taxon>
        <taxon>Timema</taxon>
    </lineage>
</organism>
<dbReference type="InterPro" id="IPR001254">
    <property type="entry name" value="Trypsin_dom"/>
</dbReference>
<feature type="domain" description="Peptidase S1" evidence="6">
    <location>
        <begin position="27"/>
        <end position="70"/>
    </location>
</feature>
<dbReference type="GO" id="GO:0004252">
    <property type="term" value="F:serine-type endopeptidase activity"/>
    <property type="evidence" value="ECO:0007669"/>
    <property type="project" value="InterPro"/>
</dbReference>
<keyword evidence="5" id="KW-0732">Signal</keyword>
<keyword evidence="1" id="KW-0645">Protease</keyword>
<keyword evidence="4" id="KW-1015">Disulfide bond</keyword>
<protein>
    <recommendedName>
        <fullName evidence="6">Peptidase S1 domain-containing protein</fullName>
    </recommendedName>
</protein>
<evidence type="ECO:0000256" key="4">
    <source>
        <dbReference type="ARBA" id="ARBA00023157"/>
    </source>
</evidence>
<accession>A0A7R9DSA7</accession>
<dbReference type="InterPro" id="IPR009003">
    <property type="entry name" value="Peptidase_S1_PA"/>
</dbReference>
<evidence type="ECO:0000256" key="2">
    <source>
        <dbReference type="ARBA" id="ARBA00022801"/>
    </source>
</evidence>
<feature type="chain" id="PRO_5030923907" description="Peptidase S1 domain-containing protein" evidence="5">
    <location>
        <begin position="17"/>
        <end position="72"/>
    </location>
</feature>
<dbReference type="GO" id="GO:0006508">
    <property type="term" value="P:proteolysis"/>
    <property type="evidence" value="ECO:0007669"/>
    <property type="project" value="UniProtKB-KW"/>
</dbReference>
<dbReference type="PROSITE" id="PS00134">
    <property type="entry name" value="TRYPSIN_HIS"/>
    <property type="match status" value="1"/>
</dbReference>
<sequence length="72" mass="7380">MLRILVVLGALAACLAAPTNETLPGKIVGGTAASISQFPHMLAVMNANNVQFCGASIISNNWALSAAHCTIE</sequence>
<evidence type="ECO:0000256" key="5">
    <source>
        <dbReference type="SAM" id="SignalP"/>
    </source>
</evidence>
<evidence type="ECO:0000256" key="1">
    <source>
        <dbReference type="ARBA" id="ARBA00022670"/>
    </source>
</evidence>
<dbReference type="InterPro" id="IPR018114">
    <property type="entry name" value="TRYPSIN_HIS"/>
</dbReference>
<name>A0A7R9DSA7_TIMPO</name>
<keyword evidence="3" id="KW-0720">Serine protease</keyword>
<reference evidence="7" key="1">
    <citation type="submission" date="2020-11" db="EMBL/GenBank/DDBJ databases">
        <authorList>
            <person name="Tran Van P."/>
        </authorList>
    </citation>
    <scope>NUCLEOTIDE SEQUENCE</scope>
</reference>
<dbReference type="InterPro" id="IPR043504">
    <property type="entry name" value="Peptidase_S1_PA_chymotrypsin"/>
</dbReference>
<feature type="signal peptide" evidence="5">
    <location>
        <begin position="1"/>
        <end position="16"/>
    </location>
</feature>
<dbReference type="PANTHER" id="PTHR24276:SF91">
    <property type="entry name" value="AT26814P-RELATED"/>
    <property type="match status" value="1"/>
</dbReference>
<evidence type="ECO:0000256" key="3">
    <source>
        <dbReference type="ARBA" id="ARBA00022825"/>
    </source>
</evidence>
<dbReference type="SUPFAM" id="SSF50494">
    <property type="entry name" value="Trypsin-like serine proteases"/>
    <property type="match status" value="1"/>
</dbReference>
<dbReference type="PANTHER" id="PTHR24276">
    <property type="entry name" value="POLYSERASE-RELATED"/>
    <property type="match status" value="1"/>
</dbReference>
<gene>
    <name evidence="7" type="ORF">TPSB3V08_LOCUS12778</name>
</gene>
<proteinExistence type="predicted"/>
<dbReference type="Gene3D" id="2.40.10.10">
    <property type="entry name" value="Trypsin-like serine proteases"/>
    <property type="match status" value="1"/>
</dbReference>
<dbReference type="InterPro" id="IPR050430">
    <property type="entry name" value="Peptidase_S1"/>
</dbReference>
<dbReference type="EMBL" id="OD019665">
    <property type="protein sequence ID" value="CAD7419073.1"/>
    <property type="molecule type" value="Genomic_DNA"/>
</dbReference>
<evidence type="ECO:0000313" key="7">
    <source>
        <dbReference type="EMBL" id="CAD7419073.1"/>
    </source>
</evidence>
<keyword evidence="2" id="KW-0378">Hydrolase</keyword>
<dbReference type="AlphaFoldDB" id="A0A7R9DSA7"/>